<dbReference type="Proteomes" id="UP000887567">
    <property type="component" value="Unplaced"/>
</dbReference>
<sequence length="226" mass="26103">MFVIVVVLKWRSNKTRQQHMMAKTIKIINIKRQIAEYKEKLSNCNDFISDVRQKQLAASVLPVNNATKDEDKLCQLNNNAVTGKEIVVWKPKEKQQLSKLLEGKTFVLTLDVQKFNVDVKRCKLQPSMLDWTVEKPCCLEIVPWQAKPEHVITSHETTSPPQEAYKIDAITKHLESTPCLQINEIKGNEIVLPKHMVKDHLMKLLEVHQKQMQKENITSREDGEQG</sequence>
<dbReference type="KEGG" id="epa:114575126"/>
<protein>
    <submittedName>
        <fullName evidence="1">Uncharacterized protein</fullName>
    </submittedName>
</protein>
<proteinExistence type="predicted"/>
<accession>A0A913YID2</accession>
<dbReference type="GeneID" id="114575126"/>
<organism evidence="1 2">
    <name type="scientific">Exaiptasia diaphana</name>
    <name type="common">Tropical sea anemone</name>
    <name type="synonym">Aiptasia pulchella</name>
    <dbReference type="NCBI Taxonomy" id="2652724"/>
    <lineage>
        <taxon>Eukaryota</taxon>
        <taxon>Metazoa</taxon>
        <taxon>Cnidaria</taxon>
        <taxon>Anthozoa</taxon>
        <taxon>Hexacorallia</taxon>
        <taxon>Actiniaria</taxon>
        <taxon>Aiptasiidae</taxon>
        <taxon>Exaiptasia</taxon>
    </lineage>
</organism>
<dbReference type="AlphaFoldDB" id="A0A913YID2"/>
<keyword evidence="2" id="KW-1185">Reference proteome</keyword>
<evidence type="ECO:0000313" key="2">
    <source>
        <dbReference type="Proteomes" id="UP000887567"/>
    </source>
</evidence>
<evidence type="ECO:0000313" key="1">
    <source>
        <dbReference type="EnsemblMetazoa" id="XP_028515125.1"/>
    </source>
</evidence>
<dbReference type="EnsemblMetazoa" id="XM_028659324.1">
    <property type="protein sequence ID" value="XP_028515125.1"/>
    <property type="gene ID" value="LOC114575126"/>
</dbReference>
<dbReference type="RefSeq" id="XP_028515125.1">
    <property type="nucleotide sequence ID" value="XM_028659324.1"/>
</dbReference>
<reference evidence="1" key="1">
    <citation type="submission" date="2022-11" db="UniProtKB">
        <authorList>
            <consortium name="EnsemblMetazoa"/>
        </authorList>
    </citation>
    <scope>IDENTIFICATION</scope>
</reference>
<name>A0A913YID2_EXADI</name>